<proteinExistence type="predicted"/>
<gene>
    <name evidence="2" type="ORF">ASPFODRAFT_35378</name>
</gene>
<sequence length="114" mass="13342">MIGCWNFRSSLASLRLWAACPFSTVSEKHDFCRVRSSPHARGGLRSSEIMDVSVWHERYLVLERVRDENGVDHDRMFVPDEEIKPSIQNVKTRPPFTQRYSHSLASPFRRQVRP</sequence>
<name>A0A1M3TAZ0_ASPLC</name>
<dbReference type="AlphaFoldDB" id="A0A1M3TAZ0"/>
<keyword evidence="1" id="KW-0732">Signal</keyword>
<evidence type="ECO:0000313" key="3">
    <source>
        <dbReference type="Proteomes" id="UP000184063"/>
    </source>
</evidence>
<protein>
    <submittedName>
        <fullName evidence="2">Uncharacterized protein</fullName>
    </submittedName>
</protein>
<evidence type="ECO:0000256" key="1">
    <source>
        <dbReference type="SAM" id="SignalP"/>
    </source>
</evidence>
<dbReference type="VEuPathDB" id="FungiDB:ASPFODRAFT_35378"/>
<organism evidence="2 3">
    <name type="scientific">Aspergillus luchuensis (strain CBS 106.47)</name>
    <dbReference type="NCBI Taxonomy" id="1137211"/>
    <lineage>
        <taxon>Eukaryota</taxon>
        <taxon>Fungi</taxon>
        <taxon>Dikarya</taxon>
        <taxon>Ascomycota</taxon>
        <taxon>Pezizomycotina</taxon>
        <taxon>Eurotiomycetes</taxon>
        <taxon>Eurotiomycetidae</taxon>
        <taxon>Eurotiales</taxon>
        <taxon>Aspergillaceae</taxon>
        <taxon>Aspergillus</taxon>
        <taxon>Aspergillus subgen. Circumdati</taxon>
    </lineage>
</organism>
<feature type="chain" id="PRO_5012047451" evidence="1">
    <location>
        <begin position="27"/>
        <end position="114"/>
    </location>
</feature>
<reference evidence="3" key="1">
    <citation type="journal article" date="2017" name="Genome Biol.">
        <title>Comparative genomics reveals high biological diversity and specific adaptations in the industrially and medically important fungal genus Aspergillus.</title>
        <authorList>
            <person name="de Vries R.P."/>
            <person name="Riley R."/>
            <person name="Wiebenga A."/>
            <person name="Aguilar-Osorio G."/>
            <person name="Amillis S."/>
            <person name="Uchima C.A."/>
            <person name="Anderluh G."/>
            <person name="Asadollahi M."/>
            <person name="Askin M."/>
            <person name="Barry K."/>
            <person name="Battaglia E."/>
            <person name="Bayram O."/>
            <person name="Benocci T."/>
            <person name="Braus-Stromeyer S.A."/>
            <person name="Caldana C."/>
            <person name="Canovas D."/>
            <person name="Cerqueira G.C."/>
            <person name="Chen F."/>
            <person name="Chen W."/>
            <person name="Choi C."/>
            <person name="Clum A."/>
            <person name="Dos Santos R.A."/>
            <person name="Damasio A.R."/>
            <person name="Diallinas G."/>
            <person name="Emri T."/>
            <person name="Fekete E."/>
            <person name="Flipphi M."/>
            <person name="Freyberg S."/>
            <person name="Gallo A."/>
            <person name="Gournas C."/>
            <person name="Habgood R."/>
            <person name="Hainaut M."/>
            <person name="Harispe M.L."/>
            <person name="Henrissat B."/>
            <person name="Hilden K.S."/>
            <person name="Hope R."/>
            <person name="Hossain A."/>
            <person name="Karabika E."/>
            <person name="Karaffa L."/>
            <person name="Karanyi Z."/>
            <person name="Krasevec N."/>
            <person name="Kuo A."/>
            <person name="Kusch H."/>
            <person name="LaButti K."/>
            <person name="Lagendijk E.L."/>
            <person name="Lapidus A."/>
            <person name="Levasseur A."/>
            <person name="Lindquist E."/>
            <person name="Lipzen A."/>
            <person name="Logrieco A.F."/>
            <person name="MacCabe A."/>
            <person name="Maekelae M.R."/>
            <person name="Malavazi I."/>
            <person name="Melin P."/>
            <person name="Meyer V."/>
            <person name="Mielnichuk N."/>
            <person name="Miskei M."/>
            <person name="Molnar A.P."/>
            <person name="Mule G."/>
            <person name="Ngan C.Y."/>
            <person name="Orejas M."/>
            <person name="Orosz E."/>
            <person name="Ouedraogo J.P."/>
            <person name="Overkamp K.M."/>
            <person name="Park H.-S."/>
            <person name="Perrone G."/>
            <person name="Piumi F."/>
            <person name="Punt P.J."/>
            <person name="Ram A.F."/>
            <person name="Ramon A."/>
            <person name="Rauscher S."/>
            <person name="Record E."/>
            <person name="Riano-Pachon D.M."/>
            <person name="Robert V."/>
            <person name="Roehrig J."/>
            <person name="Ruller R."/>
            <person name="Salamov A."/>
            <person name="Salih N.S."/>
            <person name="Samson R.A."/>
            <person name="Sandor E."/>
            <person name="Sanguinetti M."/>
            <person name="Schuetze T."/>
            <person name="Sepcic K."/>
            <person name="Shelest E."/>
            <person name="Sherlock G."/>
            <person name="Sophianopoulou V."/>
            <person name="Squina F.M."/>
            <person name="Sun H."/>
            <person name="Susca A."/>
            <person name="Todd R.B."/>
            <person name="Tsang A."/>
            <person name="Unkles S.E."/>
            <person name="van de Wiele N."/>
            <person name="van Rossen-Uffink D."/>
            <person name="Oliveira J.V."/>
            <person name="Vesth T.C."/>
            <person name="Visser J."/>
            <person name="Yu J.-H."/>
            <person name="Zhou M."/>
            <person name="Andersen M.R."/>
            <person name="Archer D.B."/>
            <person name="Baker S.E."/>
            <person name="Benoit I."/>
            <person name="Brakhage A.A."/>
            <person name="Braus G.H."/>
            <person name="Fischer R."/>
            <person name="Frisvad J.C."/>
            <person name="Goldman G.H."/>
            <person name="Houbraken J."/>
            <person name="Oakley B."/>
            <person name="Pocsi I."/>
            <person name="Scazzocchio C."/>
            <person name="Seiboth B."/>
            <person name="vanKuyk P.A."/>
            <person name="Wortman J."/>
            <person name="Dyer P.S."/>
            <person name="Grigoriev I.V."/>
        </authorList>
    </citation>
    <scope>NUCLEOTIDE SEQUENCE [LARGE SCALE GENOMIC DNA]</scope>
    <source>
        <strain evidence="3">CBS 106.47</strain>
    </source>
</reference>
<feature type="signal peptide" evidence="1">
    <location>
        <begin position="1"/>
        <end position="26"/>
    </location>
</feature>
<dbReference type="Proteomes" id="UP000184063">
    <property type="component" value="Unassembled WGS sequence"/>
</dbReference>
<evidence type="ECO:0000313" key="2">
    <source>
        <dbReference type="EMBL" id="OJZ83924.1"/>
    </source>
</evidence>
<accession>A0A1M3TAZ0</accession>
<dbReference type="EMBL" id="KV878245">
    <property type="protein sequence ID" value="OJZ83924.1"/>
    <property type="molecule type" value="Genomic_DNA"/>
</dbReference>